<accession>A0A382S527</accession>
<dbReference type="Gene3D" id="3.40.50.1000">
    <property type="entry name" value="HAD superfamily/HAD-like"/>
    <property type="match status" value="1"/>
</dbReference>
<proteinExistence type="predicted"/>
<dbReference type="InterPro" id="IPR023214">
    <property type="entry name" value="HAD_sf"/>
</dbReference>
<reference evidence="1" key="1">
    <citation type="submission" date="2018-05" db="EMBL/GenBank/DDBJ databases">
        <authorList>
            <person name="Lanie J.A."/>
            <person name="Ng W.-L."/>
            <person name="Kazmierczak K.M."/>
            <person name="Andrzejewski T.M."/>
            <person name="Davidsen T.M."/>
            <person name="Wayne K.J."/>
            <person name="Tettelin H."/>
            <person name="Glass J.I."/>
            <person name="Rusch D."/>
            <person name="Podicherti R."/>
            <person name="Tsui H.-C.T."/>
            <person name="Winkler M.E."/>
        </authorList>
    </citation>
    <scope>NUCLEOTIDE SEQUENCE</scope>
</reference>
<gene>
    <name evidence="1" type="ORF">METZ01_LOCUS357873</name>
</gene>
<dbReference type="AlphaFoldDB" id="A0A382S527"/>
<organism evidence="1">
    <name type="scientific">marine metagenome</name>
    <dbReference type="NCBI Taxonomy" id="408172"/>
    <lineage>
        <taxon>unclassified sequences</taxon>
        <taxon>metagenomes</taxon>
        <taxon>ecological metagenomes</taxon>
    </lineage>
</organism>
<sequence length="43" mass="4626">NNLDMDTVLVLSGRGKDTIKDSPDVEPTVAVNDLQGAADWILE</sequence>
<protein>
    <submittedName>
        <fullName evidence="1">Uncharacterized protein</fullName>
    </submittedName>
</protein>
<evidence type="ECO:0000313" key="1">
    <source>
        <dbReference type="EMBL" id="SVD05019.1"/>
    </source>
</evidence>
<name>A0A382S527_9ZZZZ</name>
<feature type="non-terminal residue" evidence="1">
    <location>
        <position position="1"/>
    </location>
</feature>
<dbReference type="EMBL" id="UINC01126502">
    <property type="protein sequence ID" value="SVD05019.1"/>
    <property type="molecule type" value="Genomic_DNA"/>
</dbReference>